<evidence type="ECO:0000313" key="1">
    <source>
        <dbReference type="EMBL" id="QHT05090.1"/>
    </source>
</evidence>
<name>A0A6C0CMH5_9ZZZZ</name>
<proteinExistence type="predicted"/>
<dbReference type="AlphaFoldDB" id="A0A6C0CMH5"/>
<organism evidence="1">
    <name type="scientific">viral metagenome</name>
    <dbReference type="NCBI Taxonomy" id="1070528"/>
    <lineage>
        <taxon>unclassified sequences</taxon>
        <taxon>metagenomes</taxon>
        <taxon>organismal metagenomes</taxon>
    </lineage>
</organism>
<protein>
    <recommendedName>
        <fullName evidence="2">DUF5672 domain-containing protein</fullName>
    </recommendedName>
</protein>
<accession>A0A6C0CMH5</accession>
<sequence>MDDRVASYLHKFTTTPHINHVVNTKAVVLIETRRIHTLTQSLGVMLQVLGPGHNLYVFHGELNEFQLKLEMKDWKVRFMKLPVIELSTHLLDHLLTRKAFWLNFQEKQLVFVRHDTVFLRPLPDHVWKYAFVAPPNADGRPCSSLFTCLTHYALNVLERSRPSTLNDLFACFMELHPEFTPTFIYANQVLADSFSISGNVSAVTGHFCHTHPTSNIIMAQIK</sequence>
<evidence type="ECO:0008006" key="2">
    <source>
        <dbReference type="Google" id="ProtNLM"/>
    </source>
</evidence>
<dbReference type="EMBL" id="MN739449">
    <property type="protein sequence ID" value="QHT05090.1"/>
    <property type="molecule type" value="Genomic_DNA"/>
</dbReference>
<reference evidence="1" key="1">
    <citation type="journal article" date="2020" name="Nature">
        <title>Giant virus diversity and host interactions through global metagenomics.</title>
        <authorList>
            <person name="Schulz F."/>
            <person name="Roux S."/>
            <person name="Paez-Espino D."/>
            <person name="Jungbluth S."/>
            <person name="Walsh D.A."/>
            <person name="Denef V.J."/>
            <person name="McMahon K.D."/>
            <person name="Konstantinidis K.T."/>
            <person name="Eloe-Fadrosh E.A."/>
            <person name="Kyrpides N.C."/>
            <person name="Woyke T."/>
        </authorList>
    </citation>
    <scope>NUCLEOTIDE SEQUENCE</scope>
    <source>
        <strain evidence="1">GVMAG-M-3300021354-14</strain>
    </source>
</reference>